<feature type="compositionally biased region" description="Polar residues" evidence="1">
    <location>
        <begin position="2326"/>
        <end position="2341"/>
    </location>
</feature>
<dbReference type="SMART" id="SM00391">
    <property type="entry name" value="MBD"/>
    <property type="match status" value="1"/>
</dbReference>
<proteinExistence type="predicted"/>
<feature type="region of interest" description="Disordered" evidence="1">
    <location>
        <begin position="759"/>
        <end position="784"/>
    </location>
</feature>
<reference evidence="3" key="1">
    <citation type="submission" date="2022-11" db="EMBL/GenBank/DDBJ databases">
        <title>Centuries of genome instability and evolution in soft-shell clam transmissible cancer (bioRxiv).</title>
        <authorList>
            <person name="Hart S.F.M."/>
            <person name="Yonemitsu M.A."/>
            <person name="Giersch R.M."/>
            <person name="Beal B.F."/>
            <person name="Arriagada G."/>
            <person name="Davis B.W."/>
            <person name="Ostrander E.A."/>
            <person name="Goff S.P."/>
            <person name="Metzger M.J."/>
        </authorList>
    </citation>
    <scope>NUCLEOTIDE SEQUENCE</scope>
    <source>
        <strain evidence="3">MELC-2E11</strain>
        <tissue evidence="3">Siphon/mantle</tissue>
    </source>
</reference>
<organism evidence="3 4">
    <name type="scientific">Mya arenaria</name>
    <name type="common">Soft-shell clam</name>
    <dbReference type="NCBI Taxonomy" id="6604"/>
    <lineage>
        <taxon>Eukaryota</taxon>
        <taxon>Metazoa</taxon>
        <taxon>Spiralia</taxon>
        <taxon>Lophotrochozoa</taxon>
        <taxon>Mollusca</taxon>
        <taxon>Bivalvia</taxon>
        <taxon>Autobranchia</taxon>
        <taxon>Heteroconchia</taxon>
        <taxon>Euheterodonta</taxon>
        <taxon>Imparidentia</taxon>
        <taxon>Neoheterodontei</taxon>
        <taxon>Myida</taxon>
        <taxon>Myoidea</taxon>
        <taxon>Myidae</taxon>
        <taxon>Mya</taxon>
    </lineage>
</organism>
<protein>
    <submittedName>
        <fullName evidence="3">MBD5-like protein</fullName>
    </submittedName>
</protein>
<feature type="compositionally biased region" description="Polar residues" evidence="1">
    <location>
        <begin position="1547"/>
        <end position="1560"/>
    </location>
</feature>
<feature type="compositionally biased region" description="Acidic residues" evidence="1">
    <location>
        <begin position="1980"/>
        <end position="2006"/>
    </location>
</feature>
<feature type="compositionally biased region" description="Polar residues" evidence="1">
    <location>
        <begin position="2388"/>
        <end position="2410"/>
    </location>
</feature>
<feature type="region of interest" description="Disordered" evidence="1">
    <location>
        <begin position="1958"/>
        <end position="2053"/>
    </location>
</feature>
<gene>
    <name evidence="3" type="ORF">MAR_020032</name>
</gene>
<feature type="compositionally biased region" description="Polar residues" evidence="1">
    <location>
        <begin position="2184"/>
        <end position="2194"/>
    </location>
</feature>
<dbReference type="PANTHER" id="PTHR16112:SF16">
    <property type="entry name" value="SIX-BANDED, ISOFORM H"/>
    <property type="match status" value="1"/>
</dbReference>
<feature type="region of interest" description="Disordered" evidence="1">
    <location>
        <begin position="2155"/>
        <end position="2194"/>
    </location>
</feature>
<evidence type="ECO:0000256" key="1">
    <source>
        <dbReference type="SAM" id="MobiDB-lite"/>
    </source>
</evidence>
<dbReference type="PANTHER" id="PTHR16112">
    <property type="entry name" value="METHYL-CPG BINDING PROTEIN, DROSOPHILA"/>
    <property type="match status" value="1"/>
</dbReference>
<feature type="region of interest" description="Disordered" evidence="1">
    <location>
        <begin position="1149"/>
        <end position="1168"/>
    </location>
</feature>
<feature type="region of interest" description="Disordered" evidence="1">
    <location>
        <begin position="1475"/>
        <end position="1499"/>
    </location>
</feature>
<feature type="domain" description="MBD" evidence="2">
    <location>
        <begin position="579"/>
        <end position="649"/>
    </location>
</feature>
<feature type="compositionally biased region" description="Polar residues" evidence="1">
    <location>
        <begin position="2122"/>
        <end position="2132"/>
    </location>
</feature>
<feature type="compositionally biased region" description="Polar residues" evidence="1">
    <location>
        <begin position="701"/>
        <end position="726"/>
    </location>
</feature>
<evidence type="ECO:0000313" key="4">
    <source>
        <dbReference type="Proteomes" id="UP001164746"/>
    </source>
</evidence>
<dbReference type="Proteomes" id="UP001164746">
    <property type="component" value="Chromosome 5"/>
</dbReference>
<dbReference type="EMBL" id="CP111016">
    <property type="protein sequence ID" value="WAR04663.1"/>
    <property type="molecule type" value="Genomic_DNA"/>
</dbReference>
<feature type="region of interest" description="Disordered" evidence="1">
    <location>
        <begin position="2112"/>
        <end position="2141"/>
    </location>
</feature>
<evidence type="ECO:0000313" key="3">
    <source>
        <dbReference type="EMBL" id="WAR04663.1"/>
    </source>
</evidence>
<feature type="compositionally biased region" description="Basic and acidic residues" evidence="1">
    <location>
        <begin position="764"/>
        <end position="784"/>
    </location>
</feature>
<feature type="region of interest" description="Disordered" evidence="1">
    <location>
        <begin position="2322"/>
        <end position="2410"/>
    </location>
</feature>
<feature type="region of interest" description="Disordered" evidence="1">
    <location>
        <begin position="701"/>
        <end position="732"/>
    </location>
</feature>
<dbReference type="InterPro" id="IPR001739">
    <property type="entry name" value="Methyl_CpG_DNA-bd"/>
</dbReference>
<sequence length="2410" mass="258402">MRPYDELRRFMSVNLGVNLASSSASNSGQFVQQLPAIQQIFTHNATVKPNDTPHNVIQQTILPVSGQACSQSVLAGNQPMLAGNQSLIAGNQQILTQTGLQFLSHSPQSGLFGAQQTLLSDQQHAGQINMGGRGLVGSSFQLVPRNYSVVNQSVQGTNVALHLSPQQLGTGLAPNLSPIEQQQLLQPQTFDPGLAALHGQQQQQSPPQQQLMLSSPGQQFTIQSPGQHFNLGSQAQFPTPGPAMAQFTPQGQLLTQTQGGNLLLQAQNGSMIVQGENFIPGAINQGVFIQNPVIHNANQQLYASAQNVLSNNQIQGVFSQSPMLTNQNVGLISINQAQQGKCFGNQMDKVEAMNPGVNILNQQMQLLAQIAQHSSPDSQQQHHVLSNQVKPGQQTINLVNQSPTMSNNINQNQSLPSFGHFLLHHHMQSLPHPFLQNLSITTSSAINPVGGKPENQIEPIQGVTVSPVDVSSLNAQFNSWNKGQVQGRVRKRSGSVQSSTVSTHLPSAAPSAVAKAAVQTASSTSTVVHKSCKPVSVTKTTCSVACRTNVAVDSECLPPALLKTLPVLPETKTLPRECGTSAEPKPVTVPHGWLRTVENNTVVYYSPTSERLMCKDSVRQYLLSDGTCKCGLQCPLHMDAVFNFRADVGTALPTTLEDHLPGTHLCKYRAQKSVTLQLALTVGVSSQLSLATKSDVSMVTSSGMMSPRVSSTVQETHLDNSSSKIPQGSEVRDDIGVPISSEHVGDTNSVNQPLVSDAVSSMSHHTESHGHSDSGDKLPMESDIHTQTGCDEPVSVTIQLLQSGDNRTLNVNSVDLPSSTKEGNTHSINIAGNDVCVSNSNRCEQNVSEVDTISKTHSAIAACLSAPSNLDLRPPHMSRTLDFRKPLKPSEDGSNKVRNTTVGLTREGTKSVSKPVLNKTLSPKVRETLSNSGLANSVTIFQGDAGPVPDFSHISLPGAVNRILDKDSDSELSIQTIHPGIGAVPCPSLKSPVVSPNVFNSFQANLLANLHKLTSPPNQQVFPPEIPASSIPLAYTHSAISSKKVSLPCASPELSVQPIVSQFVSQHSNGTGQIMDLALLREKLKEYRSASKSGEAVKLESVYDSDGPPPNVDVSVLKDKGHGPIPKELIMMATSKSSLASNTSDVFNGTISSTSSSPRPDDSKQIEVETDSQANVIRSDSACSDRLPVASPITTENNSNAQEDGSKICATNPQISNNITTATSEQSRQSNKALVEASVKSNMLVDVNQCAPTASSPPTPSTVVHHTPTPITSLAPTPLTCHQLSLNKARQQTKAQKIQTPTMYDLLNDASILSPLAAILSNPTICNAFRHMFPEVMQEAVLKSMGALDSSPVSSELPVGAATDMLLKASGNFVQRLPGSLHFNADKQITTSVPTDANLSQKKSFSAQDSMNSATGEFPASSLLSAAAKAQFFQQQNYLKMLINQQVQIQPDLVTGQTVLPQSTMSVNPVSTVQPSASVAQTSPDLTLSTNTESLKSVKGPSKISELLNRAGPIQQSQSSGITLAPALVQQIQHKPRPPQQLLQPQTSASNAHIQSQNPVSAGVHLPNPLPGSLVISPSMPSSMAGNLLIRPQGPENQPALAPNVLQMFASVGLPFQAFNVQGPQGGKPVVSTSDLLQLQNLLQNSNKLHPDVPLLLQSQQQQMQHPMNIQNVQNMLPNMGDHGVNPAMLNLASLQPTSIGLQLQNQLHSTNVQRVSIPQLVLGSPPIEMPSRQNQAQVLGTGQINHPGNGMPVNLINIHQNLGNGTNLQGMPSQTGNQTGGMAQMQMNNTNNVAIQQIHQPNSSQPSGPVHANSGLAFLQQLQHNLNSIPVQVSSGNNLTAMHIQALQLQQQLLQQLQQVQGMQTLINQFNIQGLQPGKSVSTSKSQLTPTTAVAVSQSFATSTCVPVASLNTVSTSQALAGKTVAPTSVFNSCPVTDAALLVPSANATREPTRVIAAADTTEECSSSAKTCDIGTETDAVDDEDVKDENDDEEEPEDEEDSDQDINEKEDFSTEEDNDKVCDDNEKDDVEQYDTASGDTDESAERLDSTNPLLAHLSNADSRTIVSEGFTDVKELYKASVSSKVDETSGQTTTVEQPVKPITTCLAIATEKGNRSRKQKSSLAKSQNLSAELSIPSEGELKLKIRKRHLTLSNNIKGPFRNRKRNRKKQVPHQYFERKELRSSTQAATKASSMLAASTLTELKSKGENEEPQNEANSDHVKEVALQSNQGNVNHEEYICKKSWEVDIECDSSSNHVDELTDNIDTENSEQNELKSKIAAALSSQKGCWLLSSPKKKQEEQNKSTSLGSVEVKLGLKGLKRSRQNFEQNTAGTDDNTVTQVEPEKLKTLSQGLEAHHRARKKHRRGRKMNSHLEQAIQQAMIELDRQTNSGEADGQTNTTGMEGNTSKA</sequence>
<feature type="region of interest" description="Disordered" evidence="1">
    <location>
        <begin position="1533"/>
        <end position="1566"/>
    </location>
</feature>
<evidence type="ECO:0000259" key="2">
    <source>
        <dbReference type="PROSITE" id="PS50982"/>
    </source>
</evidence>
<accession>A0ABY7E3S5</accession>
<dbReference type="PROSITE" id="PS50982">
    <property type="entry name" value="MBD"/>
    <property type="match status" value="1"/>
</dbReference>
<feature type="compositionally biased region" description="Polar residues" evidence="1">
    <location>
        <begin position="1475"/>
        <end position="1495"/>
    </location>
</feature>
<name>A0ABY7E3S5_MYAAR</name>
<feature type="compositionally biased region" description="Basic residues" evidence="1">
    <location>
        <begin position="2161"/>
        <end position="2172"/>
    </location>
</feature>
<feature type="compositionally biased region" description="Basic residues" evidence="1">
    <location>
        <begin position="2358"/>
        <end position="2371"/>
    </location>
</feature>
<keyword evidence="4" id="KW-1185">Reference proteome</keyword>